<organism evidence="4 5">
    <name type="scientific">Rhodovulum iodosum</name>
    <dbReference type="NCBI Taxonomy" id="68291"/>
    <lineage>
        <taxon>Bacteria</taxon>
        <taxon>Pseudomonadati</taxon>
        <taxon>Pseudomonadota</taxon>
        <taxon>Alphaproteobacteria</taxon>
        <taxon>Rhodobacterales</taxon>
        <taxon>Paracoccaceae</taxon>
        <taxon>Rhodovulum</taxon>
    </lineage>
</organism>
<gene>
    <name evidence="4" type="ORF">Ga0609869_002279</name>
</gene>
<dbReference type="InterPro" id="IPR000644">
    <property type="entry name" value="CBS_dom"/>
</dbReference>
<dbReference type="Gene3D" id="3.10.580.10">
    <property type="entry name" value="CBS-domain"/>
    <property type="match status" value="1"/>
</dbReference>
<accession>A0ABV3XUB9</accession>
<feature type="domain" description="CBS" evidence="3">
    <location>
        <begin position="78"/>
        <end position="136"/>
    </location>
</feature>
<dbReference type="EMBL" id="JBEHHI010000002">
    <property type="protein sequence ID" value="MEX5728926.1"/>
    <property type="molecule type" value="Genomic_DNA"/>
</dbReference>
<dbReference type="Pfam" id="PF00571">
    <property type="entry name" value="CBS"/>
    <property type="match status" value="2"/>
</dbReference>
<feature type="domain" description="CBS" evidence="3">
    <location>
        <begin position="13"/>
        <end position="69"/>
    </location>
</feature>
<evidence type="ECO:0000256" key="1">
    <source>
        <dbReference type="ARBA" id="ARBA00023122"/>
    </source>
</evidence>
<keyword evidence="5" id="KW-1185">Reference proteome</keyword>
<evidence type="ECO:0000259" key="3">
    <source>
        <dbReference type="PROSITE" id="PS51371"/>
    </source>
</evidence>
<dbReference type="Proteomes" id="UP001560019">
    <property type="component" value="Unassembled WGS sequence"/>
</dbReference>
<dbReference type="SMART" id="SM00116">
    <property type="entry name" value="CBS"/>
    <property type="match status" value="2"/>
</dbReference>
<dbReference type="PANTHER" id="PTHR43080:SF2">
    <property type="entry name" value="CBS DOMAIN-CONTAINING PROTEIN"/>
    <property type="match status" value="1"/>
</dbReference>
<name>A0ABV3XUB9_9RHOB</name>
<keyword evidence="1 2" id="KW-0129">CBS domain</keyword>
<dbReference type="SUPFAM" id="SSF54631">
    <property type="entry name" value="CBS-domain pair"/>
    <property type="match status" value="1"/>
</dbReference>
<dbReference type="InterPro" id="IPR051257">
    <property type="entry name" value="Diverse_CBS-Domain"/>
</dbReference>
<proteinExistence type="predicted"/>
<evidence type="ECO:0000256" key="2">
    <source>
        <dbReference type="PROSITE-ProRule" id="PRU00703"/>
    </source>
</evidence>
<reference evidence="4 5" key="1">
    <citation type="submission" date="2024-06" db="EMBL/GenBank/DDBJ databases">
        <title>Genome of Rhodovulum iodosum, a marine photoferrotroph.</title>
        <authorList>
            <person name="Bianchini G."/>
            <person name="Nikeleit V."/>
            <person name="Kappler A."/>
            <person name="Bryce C."/>
            <person name="Sanchez-Baracaldo P."/>
        </authorList>
    </citation>
    <scope>NUCLEOTIDE SEQUENCE [LARGE SCALE GENOMIC DNA]</scope>
    <source>
        <strain evidence="4 5">UT/N1</strain>
    </source>
</reference>
<dbReference type="PANTHER" id="PTHR43080">
    <property type="entry name" value="CBS DOMAIN-CONTAINING PROTEIN CBSX3, MITOCHONDRIAL"/>
    <property type="match status" value="1"/>
</dbReference>
<protein>
    <submittedName>
        <fullName evidence="4">CBS domain-containing protein</fullName>
    </submittedName>
</protein>
<evidence type="ECO:0000313" key="5">
    <source>
        <dbReference type="Proteomes" id="UP001560019"/>
    </source>
</evidence>
<dbReference type="PROSITE" id="PS51371">
    <property type="entry name" value="CBS"/>
    <property type="match status" value="2"/>
</dbReference>
<sequence length="146" mass="16308">MFMSTTTIRKILATRPLHRVGPDTTLPDIARLMAEHHVGAVVVMQDVRLVGIVSERDIVFRAVAGDMPVDTTTAEEIMTRDPVTVDVDAPISEALEARLGIEFRHLPVIEDGNVAGLLSYRDIPAEYLMLFERFREMSSARADEYP</sequence>
<dbReference type="InterPro" id="IPR046342">
    <property type="entry name" value="CBS_dom_sf"/>
</dbReference>
<dbReference type="RefSeq" id="WP_170168738.1">
    <property type="nucleotide sequence ID" value="NZ_JBEHHI010000002.1"/>
</dbReference>
<comment type="caution">
    <text evidence="4">The sequence shown here is derived from an EMBL/GenBank/DDBJ whole genome shotgun (WGS) entry which is preliminary data.</text>
</comment>
<evidence type="ECO:0000313" key="4">
    <source>
        <dbReference type="EMBL" id="MEX5728926.1"/>
    </source>
</evidence>